<dbReference type="NCBIfam" id="TIGR00756">
    <property type="entry name" value="PPR"/>
    <property type="match status" value="5"/>
</dbReference>
<feature type="repeat" description="PPR" evidence="2">
    <location>
        <begin position="770"/>
        <end position="804"/>
    </location>
</feature>
<feature type="repeat" description="PPR" evidence="2">
    <location>
        <begin position="469"/>
        <end position="503"/>
    </location>
</feature>
<dbReference type="PANTHER" id="PTHR47926:SF544">
    <property type="entry name" value="PENTACOTRIPEPTIDE-REPEAT REGION OF PRORP DOMAIN-CONTAINING PROTEIN"/>
    <property type="match status" value="1"/>
</dbReference>
<dbReference type="GO" id="GO:0009451">
    <property type="term" value="P:RNA modification"/>
    <property type="evidence" value="ECO:0007669"/>
    <property type="project" value="InterPro"/>
</dbReference>
<evidence type="ECO:0000256" key="2">
    <source>
        <dbReference type="PROSITE-ProRule" id="PRU00708"/>
    </source>
</evidence>
<comment type="caution">
    <text evidence="3">The sequence shown here is derived from an EMBL/GenBank/DDBJ whole genome shotgun (WGS) entry which is preliminary data.</text>
</comment>
<proteinExistence type="predicted"/>
<dbReference type="FunFam" id="1.25.40.10:FF:000381">
    <property type="entry name" value="Pentatricopeptide repeat-containing protein"/>
    <property type="match status" value="1"/>
</dbReference>
<dbReference type="PROSITE" id="PS51375">
    <property type="entry name" value="PPR"/>
    <property type="match status" value="6"/>
</dbReference>
<feature type="repeat" description="PPR" evidence="2">
    <location>
        <begin position="271"/>
        <end position="305"/>
    </location>
</feature>
<dbReference type="FunFam" id="1.25.40.10:FF:000682">
    <property type="entry name" value="Pentatricopeptide repeat-containing protein At3g16610"/>
    <property type="match status" value="1"/>
</dbReference>
<keyword evidence="4" id="KW-1185">Reference proteome</keyword>
<dbReference type="Pfam" id="PF20431">
    <property type="entry name" value="E_motif"/>
    <property type="match status" value="1"/>
</dbReference>
<organism evidence="3 4">
    <name type="scientific">Lactuca sativa</name>
    <name type="common">Garden lettuce</name>
    <dbReference type="NCBI Taxonomy" id="4236"/>
    <lineage>
        <taxon>Eukaryota</taxon>
        <taxon>Viridiplantae</taxon>
        <taxon>Streptophyta</taxon>
        <taxon>Embryophyta</taxon>
        <taxon>Tracheophyta</taxon>
        <taxon>Spermatophyta</taxon>
        <taxon>Magnoliopsida</taxon>
        <taxon>eudicotyledons</taxon>
        <taxon>Gunneridae</taxon>
        <taxon>Pentapetalae</taxon>
        <taxon>asterids</taxon>
        <taxon>campanulids</taxon>
        <taxon>Asterales</taxon>
        <taxon>Asteraceae</taxon>
        <taxon>Cichorioideae</taxon>
        <taxon>Cichorieae</taxon>
        <taxon>Lactucinae</taxon>
        <taxon>Lactuca</taxon>
    </lineage>
</organism>
<gene>
    <name evidence="3" type="ORF">LSAT_V11C200081360</name>
</gene>
<evidence type="ECO:0000313" key="3">
    <source>
        <dbReference type="EMBL" id="KAJ0223593.1"/>
    </source>
</evidence>
<dbReference type="Pfam" id="PF13041">
    <property type="entry name" value="PPR_2"/>
    <property type="match status" value="4"/>
</dbReference>
<feature type="repeat" description="PPR" evidence="2">
    <location>
        <begin position="805"/>
        <end position="840"/>
    </location>
</feature>
<evidence type="ECO:0000256" key="1">
    <source>
        <dbReference type="ARBA" id="ARBA00022737"/>
    </source>
</evidence>
<feature type="repeat" description="PPR" evidence="2">
    <location>
        <begin position="170"/>
        <end position="204"/>
    </location>
</feature>
<accession>A0A9R1WGY4</accession>
<dbReference type="InterPro" id="IPR046848">
    <property type="entry name" value="E_motif"/>
</dbReference>
<dbReference type="OrthoDB" id="1902039at2759"/>
<dbReference type="FunFam" id="1.25.40.10:FF:000158">
    <property type="entry name" value="pentatricopeptide repeat-containing protein At2g33680"/>
    <property type="match status" value="1"/>
</dbReference>
<evidence type="ECO:0000313" key="4">
    <source>
        <dbReference type="Proteomes" id="UP000235145"/>
    </source>
</evidence>
<dbReference type="EMBL" id="NBSK02000002">
    <property type="protein sequence ID" value="KAJ0223593.1"/>
    <property type="molecule type" value="Genomic_DNA"/>
</dbReference>
<dbReference type="GO" id="GO:0003723">
    <property type="term" value="F:RNA binding"/>
    <property type="evidence" value="ECO:0007669"/>
    <property type="project" value="InterPro"/>
</dbReference>
<dbReference type="Pfam" id="PF01535">
    <property type="entry name" value="PPR"/>
    <property type="match status" value="3"/>
</dbReference>
<dbReference type="GO" id="GO:0099402">
    <property type="term" value="P:plant organ development"/>
    <property type="evidence" value="ECO:0007669"/>
    <property type="project" value="UniProtKB-ARBA"/>
</dbReference>
<dbReference type="Proteomes" id="UP000235145">
    <property type="component" value="Unassembled WGS sequence"/>
</dbReference>
<keyword evidence="1" id="KW-0677">Repeat</keyword>
<dbReference type="InterPro" id="IPR002885">
    <property type="entry name" value="PPR_rpt"/>
</dbReference>
<evidence type="ECO:0008006" key="5">
    <source>
        <dbReference type="Google" id="ProtNLM"/>
    </source>
</evidence>
<feature type="repeat" description="PPR" evidence="2">
    <location>
        <begin position="368"/>
        <end position="402"/>
    </location>
</feature>
<dbReference type="InterPro" id="IPR046960">
    <property type="entry name" value="PPR_At4g14850-like_plant"/>
</dbReference>
<protein>
    <recommendedName>
        <fullName evidence="5">Pentacotripeptide-repeat region of PRORP domain-containing protein</fullName>
    </recommendedName>
</protein>
<name>A0A9R1WGY4_LACSA</name>
<dbReference type="PANTHER" id="PTHR47926">
    <property type="entry name" value="PENTATRICOPEPTIDE REPEAT-CONTAINING PROTEIN"/>
    <property type="match status" value="1"/>
</dbReference>
<dbReference type="FunFam" id="1.25.40.10:FF:000073">
    <property type="entry name" value="Pentatricopeptide repeat-containing protein chloroplastic"/>
    <property type="match status" value="1"/>
</dbReference>
<reference evidence="3 4" key="1">
    <citation type="journal article" date="2017" name="Nat. Commun.">
        <title>Genome assembly with in vitro proximity ligation data and whole-genome triplication in lettuce.</title>
        <authorList>
            <person name="Reyes-Chin-Wo S."/>
            <person name="Wang Z."/>
            <person name="Yang X."/>
            <person name="Kozik A."/>
            <person name="Arikit S."/>
            <person name="Song C."/>
            <person name="Xia L."/>
            <person name="Froenicke L."/>
            <person name="Lavelle D.O."/>
            <person name="Truco M.J."/>
            <person name="Xia R."/>
            <person name="Zhu S."/>
            <person name="Xu C."/>
            <person name="Xu H."/>
            <person name="Xu X."/>
            <person name="Cox K."/>
            <person name="Korf I."/>
            <person name="Meyers B.C."/>
            <person name="Michelmore R.W."/>
        </authorList>
    </citation>
    <scope>NUCLEOTIDE SEQUENCE [LARGE SCALE GENOMIC DNA]</scope>
    <source>
        <strain evidence="4">cv. Salinas</strain>
        <tissue evidence="3">Seedlings</tissue>
    </source>
</reference>
<dbReference type="InterPro" id="IPR011990">
    <property type="entry name" value="TPR-like_helical_dom_sf"/>
</dbReference>
<dbReference type="AlphaFoldDB" id="A0A9R1WGY4"/>
<sequence length="948" mass="105946">MHQYHTSSGKLPALFAACTQLTHLKLLKSHLIVHGFFKQEAVVGNFLTRCFDLDDPQSALSTLSRINPTLFLQNLTIRCLHDHKLYQNVLSVYKFCQSSSCPSDNFTFPFVLKACSAVNAVRNGKEIHCVIVRTGFDQNVVVQTALVDFYAKNGDISIARKLHDEITQPDLVSWNALLSGYSFHGLNHEAIHVFNRIRLTDLNPNVSTFASLIPVCSRLDDLRIGKSLHGHVLKCGYFTHDFLIPAFISMYGNNQDLSIARGIFDYTSKKNVTMWNAMISAYTQNQKSHDAIELFGEMTRDHITPDMVTFVSIIPSSGTDYGESLHAYVIKLGLQNQPAIATTILSMYAKFGHLNSAKFLFNHMNYRNLLSWNAMVSGYVYNECWNMSLAAFCEMQAHGVHPDAVSIINILSACSGLEATRLGQSAHAFSLKTGIDSNLNLSNTLLAFYTDCHKMSYSFCVFERMDVRDNVSWNTLISGCVHNGEDENAILLLRQMQKKGVKFDLVTLISVLPCFKNLENLVQGMAVHGCGIKLGYASDVSLANALISMYMNCGELDTGKLIFDEIPNKDVISWNALITGYHLHMVHKEGILMFAGMMKDGENPNQVTLLNLLPMCYTRMQVKSIHAYATRRWSIMLETLFMASLISVYGRFGDVRSCKFLFQMGEKGDISIWNAILAAHVESNHAMMAVSLFSSLLRVKIQPDYITILSLTSACAQINHTNLTNCVMGYVLKKGIDKYVAVSNAFIDLHAKSGNISYAENVFDEMLVRDIISWNTMIHGYGLHGNGEAAFALFTQMRDSGFKPDEATYINILSACSHAGLVDEGWMVFKLMLKDDEISPRMDHYGCMVDLLGRTGEVKKAYDVVRRLPFEASVSMLESLLGSCLNHGEIEIGEEIGRLILERDPENSGVYVMLYNVYAGSGRWSEGNKVRSCIEAKNLRKLPGFSLV</sequence>
<dbReference type="Gramene" id="rna-gnl|WGS:NBSK|LSAT_2X84201_mrna">
    <property type="protein sequence ID" value="cds-PLY77558.1"/>
    <property type="gene ID" value="gene-LSAT_2X84201"/>
</dbReference>
<dbReference type="Gene3D" id="1.25.40.10">
    <property type="entry name" value="Tetratricopeptide repeat domain"/>
    <property type="match status" value="7"/>
</dbReference>